<dbReference type="PANTHER" id="PTHR12993">
    <property type="entry name" value="N-ACETYLGLUCOSAMINYL-PHOSPHATIDYLINOSITOL DE-N-ACETYLASE-RELATED"/>
    <property type="match status" value="1"/>
</dbReference>
<dbReference type="EC" id="3.5.1.89" evidence="2"/>
<dbReference type="OrthoDB" id="440160at2759"/>
<evidence type="ECO:0000313" key="4">
    <source>
        <dbReference type="Proteomes" id="UP001165740"/>
    </source>
</evidence>
<dbReference type="GeneID" id="106074485"/>
<comment type="similarity">
    <text evidence="1">Belongs to the PIGL family.</text>
</comment>
<protein>
    <recommendedName>
        <fullName evidence="2">N-acetylglucosaminylphosphatidylinositol deacetylase</fullName>
        <ecNumber evidence="2">3.5.1.89</ecNumber>
    </recommendedName>
</protein>
<dbReference type="Pfam" id="PF02585">
    <property type="entry name" value="PIG-L"/>
    <property type="match status" value="1"/>
</dbReference>
<dbReference type="OMA" id="YVLESVN"/>
<keyword evidence="3" id="KW-0472">Membrane</keyword>
<feature type="transmembrane region" description="Helical" evidence="3">
    <location>
        <begin position="6"/>
        <end position="30"/>
    </location>
</feature>
<reference evidence="5" key="1">
    <citation type="submission" date="2025-08" db="UniProtKB">
        <authorList>
            <consortium name="RefSeq"/>
        </authorList>
    </citation>
    <scope>IDENTIFICATION</scope>
</reference>
<organism evidence="4 5">
    <name type="scientific">Biomphalaria glabrata</name>
    <name type="common">Bloodfluke planorb</name>
    <name type="synonym">Freshwater snail</name>
    <dbReference type="NCBI Taxonomy" id="6526"/>
    <lineage>
        <taxon>Eukaryota</taxon>
        <taxon>Metazoa</taxon>
        <taxon>Spiralia</taxon>
        <taxon>Lophotrochozoa</taxon>
        <taxon>Mollusca</taxon>
        <taxon>Gastropoda</taxon>
        <taxon>Heterobranchia</taxon>
        <taxon>Euthyneura</taxon>
        <taxon>Panpulmonata</taxon>
        <taxon>Hygrophila</taxon>
        <taxon>Lymnaeoidea</taxon>
        <taxon>Planorbidae</taxon>
        <taxon>Biomphalaria</taxon>
    </lineage>
</organism>
<dbReference type="PANTHER" id="PTHR12993:SF11">
    <property type="entry name" value="N-ACETYLGLUCOSAMINYL-PHOSPHATIDYLINOSITOL DE-N-ACETYLASE"/>
    <property type="match status" value="1"/>
</dbReference>
<dbReference type="GO" id="GO:0000225">
    <property type="term" value="F:N-acetylglucosaminylphosphatidylinositol deacetylase activity"/>
    <property type="evidence" value="ECO:0007669"/>
    <property type="project" value="UniProtKB-EC"/>
</dbReference>
<proteinExistence type="inferred from homology"/>
<dbReference type="RefSeq" id="XP_055861230.1">
    <property type="nucleotide sequence ID" value="XM_056005255.1"/>
</dbReference>
<dbReference type="Proteomes" id="UP001165740">
    <property type="component" value="Chromosome 12"/>
</dbReference>
<keyword evidence="3" id="KW-1133">Transmembrane helix</keyword>
<evidence type="ECO:0000256" key="2">
    <source>
        <dbReference type="ARBA" id="ARBA00012176"/>
    </source>
</evidence>
<sequence length="260" mass="29687">MEALELMAIKINTVALVIITFFALFFYFYLTTFFKNKSSPSSPVPPNSRIVLITAHPDDECMFFSPTLASLLWSKNQCRASVYVICVTTGDYYKKGNVRRKELLDSCQVLGILKENVEILDNSSFPDDPKASWNLDVLSDVLQGILNKIQANIIFTFDERGVSGHPNHIAVSNVVKQLFSHQTSCQVYQLESVSLVRKYIGLLDLPLTVSSNKLTFVSSPRNIIRAQQAMLTHKSQLEWFRILYILFSRYMFMNTYHSCK</sequence>
<dbReference type="AlphaFoldDB" id="A0A9W2YF05"/>
<dbReference type="InterPro" id="IPR003737">
    <property type="entry name" value="GlcNAc_PI_deacetylase-related"/>
</dbReference>
<name>A0A9W2YF05_BIOGL</name>
<dbReference type="GO" id="GO:0005783">
    <property type="term" value="C:endoplasmic reticulum"/>
    <property type="evidence" value="ECO:0007669"/>
    <property type="project" value="TreeGrafter"/>
</dbReference>
<evidence type="ECO:0000256" key="1">
    <source>
        <dbReference type="ARBA" id="ARBA00006066"/>
    </source>
</evidence>
<evidence type="ECO:0000256" key="3">
    <source>
        <dbReference type="SAM" id="Phobius"/>
    </source>
</evidence>
<dbReference type="InterPro" id="IPR024078">
    <property type="entry name" value="LmbE-like_dom_sf"/>
</dbReference>
<keyword evidence="3" id="KW-0812">Transmembrane</keyword>
<accession>A0A9W2YF05</accession>
<gene>
    <name evidence="5" type="primary">LOC106074485</name>
</gene>
<keyword evidence="4" id="KW-1185">Reference proteome</keyword>
<dbReference type="SUPFAM" id="SSF102588">
    <property type="entry name" value="LmbE-like"/>
    <property type="match status" value="1"/>
</dbReference>
<dbReference type="Gene3D" id="3.40.50.10320">
    <property type="entry name" value="LmbE-like"/>
    <property type="match status" value="1"/>
</dbReference>
<evidence type="ECO:0000313" key="5">
    <source>
        <dbReference type="RefSeq" id="XP_055861230.1"/>
    </source>
</evidence>